<dbReference type="GO" id="GO:0009089">
    <property type="term" value="P:lysine biosynthetic process via diaminopimelate"/>
    <property type="evidence" value="ECO:0007669"/>
    <property type="project" value="UniProtKB-UniRule"/>
</dbReference>
<keyword evidence="7 9" id="KW-0413">Isomerase</keyword>
<comment type="subcellular location">
    <subcellularLocation>
        <location evidence="9">Cytoplasm</location>
    </subcellularLocation>
</comment>
<feature type="site" description="Could be important to modulate the pK values of the two catalytic cysteine residues" evidence="9">
    <location>
        <position position="151"/>
    </location>
</feature>
<comment type="subunit">
    <text evidence="9">Homodimer.</text>
</comment>
<evidence type="ECO:0000256" key="1">
    <source>
        <dbReference type="ARBA" id="ARBA00005196"/>
    </source>
</evidence>
<evidence type="ECO:0000256" key="10">
    <source>
        <dbReference type="PROSITE-ProRule" id="PRU10125"/>
    </source>
</evidence>
<dbReference type="Proteomes" id="UP000317158">
    <property type="component" value="Unassembled WGS sequence"/>
</dbReference>
<feature type="binding site" evidence="9">
    <location>
        <begin position="198"/>
        <end position="199"/>
    </location>
    <ligand>
        <name>substrate</name>
    </ligand>
</feature>
<keyword evidence="6 9" id="KW-0457">Lysine biosynthesis</keyword>
<feature type="binding site" evidence="9">
    <location>
        <begin position="209"/>
        <end position="210"/>
    </location>
    <ligand>
        <name>substrate</name>
    </ligand>
</feature>
<evidence type="ECO:0000256" key="3">
    <source>
        <dbReference type="ARBA" id="ARBA00013080"/>
    </source>
</evidence>
<dbReference type="InterPro" id="IPR018510">
    <property type="entry name" value="DAP_epimerase_AS"/>
</dbReference>
<keyword evidence="5 9" id="KW-0028">Amino-acid biosynthesis</keyword>
<organism evidence="11 12">
    <name type="scientific">Methanoliparum thermophilum</name>
    <dbReference type="NCBI Taxonomy" id="2491083"/>
    <lineage>
        <taxon>Archaea</taxon>
        <taxon>Methanobacteriati</taxon>
        <taxon>Methanobacteriota</taxon>
        <taxon>Candidatus Methanoliparia</taxon>
        <taxon>Candidatus Methanoliparales</taxon>
        <taxon>Candidatus Methanoliparaceae</taxon>
        <taxon>Candidatus Methanoliparum</taxon>
    </lineage>
</organism>
<comment type="caution">
    <text evidence="11">The sequence shown here is derived from an EMBL/GenBank/DDBJ whole genome shotgun (WGS) entry which is preliminary data.</text>
</comment>
<dbReference type="GO" id="GO:0005829">
    <property type="term" value="C:cytosol"/>
    <property type="evidence" value="ECO:0007669"/>
    <property type="project" value="TreeGrafter"/>
</dbReference>
<dbReference type="HAMAP" id="MF_00197">
    <property type="entry name" value="DAP_epimerase"/>
    <property type="match status" value="1"/>
</dbReference>
<dbReference type="Gene3D" id="3.10.310.10">
    <property type="entry name" value="Diaminopimelate Epimerase, Chain A, domain 1"/>
    <property type="match status" value="2"/>
</dbReference>
<evidence type="ECO:0000256" key="8">
    <source>
        <dbReference type="ARBA" id="ARBA00051712"/>
    </source>
</evidence>
<dbReference type="NCBIfam" id="TIGR00652">
    <property type="entry name" value="DapF"/>
    <property type="match status" value="1"/>
</dbReference>
<feature type="binding site" evidence="9">
    <location>
        <position position="12"/>
    </location>
    <ligand>
        <name>substrate</name>
    </ligand>
</feature>
<evidence type="ECO:0000313" key="12">
    <source>
        <dbReference type="Proteomes" id="UP000317158"/>
    </source>
</evidence>
<feature type="active site" description="Proton donor" evidence="9">
    <location>
        <position position="77"/>
    </location>
</feature>
<dbReference type="Pfam" id="PF01678">
    <property type="entry name" value="DAP_epimerase"/>
    <property type="match status" value="2"/>
</dbReference>
<dbReference type="FunFam" id="3.10.310.10:FF:000001">
    <property type="entry name" value="Diaminopimelate epimerase"/>
    <property type="match status" value="1"/>
</dbReference>
<evidence type="ECO:0000256" key="7">
    <source>
        <dbReference type="ARBA" id="ARBA00023235"/>
    </source>
</evidence>
<feature type="active site" description="Proton acceptor" evidence="9">
    <location>
        <position position="208"/>
    </location>
</feature>
<keyword evidence="4 9" id="KW-0963">Cytoplasm</keyword>
<feature type="site" description="Could be important to modulate the pK values of the two catalytic cysteine residues" evidence="9">
    <location>
        <position position="198"/>
    </location>
</feature>
<dbReference type="GO" id="GO:0008837">
    <property type="term" value="F:diaminopimelate epimerase activity"/>
    <property type="evidence" value="ECO:0007669"/>
    <property type="project" value="UniProtKB-UniRule"/>
</dbReference>
<evidence type="ECO:0000313" key="11">
    <source>
        <dbReference type="EMBL" id="RZN64149.1"/>
    </source>
</evidence>
<comment type="function">
    <text evidence="9">Catalyzes the stereoinversion of LL-2,6-diaminopimelate (L,L-DAP) to meso-diaminopimelate (meso-DAP), a precursor of L-lysine.</text>
</comment>
<comment type="catalytic activity">
    <reaction evidence="8 9">
        <text>(2S,6S)-2,6-diaminopimelate = meso-2,6-diaminopimelate</text>
        <dbReference type="Rhea" id="RHEA:15393"/>
        <dbReference type="ChEBI" id="CHEBI:57609"/>
        <dbReference type="ChEBI" id="CHEBI:57791"/>
        <dbReference type="EC" id="5.1.1.7"/>
    </reaction>
</comment>
<evidence type="ECO:0000256" key="6">
    <source>
        <dbReference type="ARBA" id="ARBA00023154"/>
    </source>
</evidence>
<dbReference type="SUPFAM" id="SSF54506">
    <property type="entry name" value="Diaminopimelate epimerase-like"/>
    <property type="match status" value="2"/>
</dbReference>
<feature type="binding site" evidence="9">
    <location>
        <position position="180"/>
    </location>
    <ligand>
        <name>substrate</name>
    </ligand>
</feature>
<evidence type="ECO:0000256" key="2">
    <source>
        <dbReference type="ARBA" id="ARBA00010219"/>
    </source>
</evidence>
<evidence type="ECO:0000256" key="4">
    <source>
        <dbReference type="ARBA" id="ARBA00022490"/>
    </source>
</evidence>
<dbReference type="AlphaFoldDB" id="A0A520KRD8"/>
<dbReference type="InterPro" id="IPR001653">
    <property type="entry name" value="DAP_epimerase_DapF"/>
</dbReference>
<dbReference type="PANTHER" id="PTHR31689:SF0">
    <property type="entry name" value="DIAMINOPIMELATE EPIMERASE"/>
    <property type="match status" value="1"/>
</dbReference>
<dbReference type="PANTHER" id="PTHR31689">
    <property type="entry name" value="DIAMINOPIMELATE EPIMERASE, CHLOROPLASTIC"/>
    <property type="match status" value="1"/>
</dbReference>
<dbReference type="EC" id="5.1.1.7" evidence="3 9"/>
<evidence type="ECO:0000256" key="5">
    <source>
        <dbReference type="ARBA" id="ARBA00022605"/>
    </source>
</evidence>
<feature type="active site" evidence="10">
    <location>
        <position position="77"/>
    </location>
</feature>
<name>A0A520KRD8_METT2</name>
<feature type="binding site" evidence="9">
    <location>
        <position position="68"/>
    </location>
    <ligand>
        <name>substrate</name>
    </ligand>
</feature>
<evidence type="ECO:0000256" key="9">
    <source>
        <dbReference type="HAMAP-Rule" id="MF_00197"/>
    </source>
</evidence>
<comment type="similarity">
    <text evidence="2 9">Belongs to the diaminopimelate epimerase family.</text>
</comment>
<comment type="pathway">
    <text evidence="1 9">Amino-acid biosynthesis; L-lysine biosynthesis via DAP pathway; DL-2,6-diaminopimelate from LL-2,6-diaminopimelate: step 1/1.</text>
</comment>
<feature type="binding site" evidence="9">
    <location>
        <begin position="78"/>
        <end position="79"/>
    </location>
    <ligand>
        <name>substrate</name>
    </ligand>
</feature>
<protein>
    <recommendedName>
        <fullName evidence="3 9">Diaminopimelate epimerase</fullName>
        <shortName evidence="9">DAP epimerase</shortName>
        <ecNumber evidence="3 9">5.1.1.7</ecNumber>
    </recommendedName>
    <alternativeName>
        <fullName evidence="9">PLP-independent amino acid racemase</fullName>
    </alternativeName>
</protein>
<reference evidence="11 12" key="1">
    <citation type="journal article" date="2019" name="Nat. Microbiol.">
        <title>Wide diversity of methane and short-chain alkane metabolisms in uncultured archaea.</title>
        <authorList>
            <person name="Borrel G."/>
            <person name="Adam P.S."/>
            <person name="McKay L.J."/>
            <person name="Chen L.X."/>
            <person name="Sierra-Garcia I.N."/>
            <person name="Sieber C.M."/>
            <person name="Letourneur Q."/>
            <person name="Ghozlane A."/>
            <person name="Andersen G.L."/>
            <person name="Li W.J."/>
            <person name="Hallam S.J."/>
            <person name="Muyzer G."/>
            <person name="de Oliveira V.M."/>
            <person name="Inskeep W.P."/>
            <person name="Banfield J.F."/>
            <person name="Gribaldo S."/>
        </authorList>
    </citation>
    <scope>NUCLEOTIDE SEQUENCE [LARGE SCALE GENOMIC DNA]</scope>
    <source>
        <strain evidence="11">NM1a</strain>
    </source>
</reference>
<accession>A0A520KRD8</accession>
<sequence length="265" mass="29504">MISFSKLHGNGNDFILIDEFNRQIVPDNEKSSFSSKICNRHFGVGGDGVLFLSKPDSSSADLKMKIFNSDGSEAEMCGNGIRCLIKYAIDARYTDKNPLFVETLAGCIKAYYNFEGKDLVVRVRLNVPRFIFLNREFDDLVISLVNTGVPHAVIFVNDVKSVDLKKIAPKIRYSITGGCNVNFAQLVEKNRIVIRTYERGVEDETLGCGTGAVAVAVVAKKLNLVDEEVEVINLGGKLKIFMYGDLVYLEGYAFRVFDGFLVDLR</sequence>
<proteinExistence type="inferred from homology"/>
<comment type="caution">
    <text evidence="9">Lacks conserved residue(s) required for the propagation of feature annotation.</text>
</comment>
<dbReference type="EMBL" id="RXIF01000010">
    <property type="protein sequence ID" value="RZN64149.1"/>
    <property type="molecule type" value="Genomic_DNA"/>
</dbReference>
<dbReference type="UniPathway" id="UPA00034">
    <property type="reaction ID" value="UER00025"/>
</dbReference>
<gene>
    <name evidence="9" type="primary">dapF</name>
    <name evidence="11" type="ORF">EF806_05915</name>
</gene>
<dbReference type="PROSITE" id="PS01326">
    <property type="entry name" value="DAP_EPIMERASE"/>
    <property type="match status" value="1"/>
</dbReference>